<dbReference type="OrthoDB" id="4456959at2759"/>
<dbReference type="Gene3D" id="3.40.710.10">
    <property type="entry name" value="DD-peptidase/beta-lactamase superfamily"/>
    <property type="match status" value="1"/>
</dbReference>
<dbReference type="Pfam" id="PF11954">
    <property type="entry name" value="DUF3471"/>
    <property type="match status" value="1"/>
</dbReference>
<comment type="subcellular location">
    <subcellularLocation>
        <location evidence="1">Nucleus</location>
    </subcellularLocation>
</comment>
<dbReference type="InterPro" id="IPR036864">
    <property type="entry name" value="Zn2-C6_fun-type_DNA-bd_sf"/>
</dbReference>
<dbReference type="Gene3D" id="4.10.240.10">
    <property type="entry name" value="Zn(2)-C6 fungal-type DNA-binding domain"/>
    <property type="match status" value="1"/>
</dbReference>
<evidence type="ECO:0000313" key="9">
    <source>
        <dbReference type="Proteomes" id="UP000546213"/>
    </source>
</evidence>
<dbReference type="SMART" id="SM00066">
    <property type="entry name" value="GAL4"/>
    <property type="match status" value="1"/>
</dbReference>
<dbReference type="Pfam" id="PF04082">
    <property type="entry name" value="Fungal_trans"/>
    <property type="match status" value="1"/>
</dbReference>
<dbReference type="PROSITE" id="PS50048">
    <property type="entry name" value="ZN2_CY6_FUNGAL_2"/>
    <property type="match status" value="1"/>
</dbReference>
<evidence type="ECO:0000256" key="4">
    <source>
        <dbReference type="ARBA" id="ARBA00023163"/>
    </source>
</evidence>
<dbReference type="PANTHER" id="PTHR47338">
    <property type="entry name" value="ZN(II)2CYS6 TRANSCRIPTION FACTOR (EUROFUNG)-RELATED"/>
    <property type="match status" value="1"/>
</dbReference>
<accession>A0A8H5UWU7</accession>
<dbReference type="InterPro" id="IPR001138">
    <property type="entry name" value="Zn2Cys6_DnaBD"/>
</dbReference>
<dbReference type="Proteomes" id="UP000546213">
    <property type="component" value="Unassembled WGS sequence"/>
</dbReference>
<name>A0A8H5UWU7_9HYPO</name>
<organism evidence="8 9">
    <name type="scientific">Fusarium pseudocircinatum</name>
    <dbReference type="NCBI Taxonomy" id="56676"/>
    <lineage>
        <taxon>Eukaryota</taxon>
        <taxon>Fungi</taxon>
        <taxon>Dikarya</taxon>
        <taxon>Ascomycota</taxon>
        <taxon>Pezizomycotina</taxon>
        <taxon>Sordariomycetes</taxon>
        <taxon>Hypocreomycetidae</taxon>
        <taxon>Hypocreales</taxon>
        <taxon>Nectriaceae</taxon>
        <taxon>Fusarium</taxon>
        <taxon>Fusarium fujikuroi species complex</taxon>
    </lineage>
</organism>
<dbReference type="PANTHER" id="PTHR47338:SF23">
    <property type="entry name" value="ZN(II)2CYS6 TRANSCRIPTION FACTOR (EUROFUNG)"/>
    <property type="match status" value="1"/>
</dbReference>
<evidence type="ECO:0000256" key="2">
    <source>
        <dbReference type="ARBA" id="ARBA00022723"/>
    </source>
</evidence>
<feature type="domain" description="Zn(2)-C6 fungal-type" evidence="7">
    <location>
        <begin position="44"/>
        <end position="73"/>
    </location>
</feature>
<keyword evidence="2" id="KW-0479">Metal-binding</keyword>
<dbReference type="Pfam" id="PF00144">
    <property type="entry name" value="Beta-lactamase"/>
    <property type="match status" value="1"/>
</dbReference>
<dbReference type="GO" id="GO:0006351">
    <property type="term" value="P:DNA-templated transcription"/>
    <property type="evidence" value="ECO:0007669"/>
    <property type="project" value="InterPro"/>
</dbReference>
<comment type="caution">
    <text evidence="8">The sequence shown here is derived from an EMBL/GenBank/DDBJ whole genome shotgun (WGS) entry which is preliminary data.</text>
</comment>
<dbReference type="PROSITE" id="PS00463">
    <property type="entry name" value="ZN2_CY6_FUNGAL_1"/>
    <property type="match status" value="1"/>
</dbReference>
<gene>
    <name evidence="8" type="ORF">FPCIR_2340</name>
</gene>
<evidence type="ECO:0000256" key="6">
    <source>
        <dbReference type="SAM" id="MobiDB-lite"/>
    </source>
</evidence>
<keyword evidence="9" id="KW-1185">Reference proteome</keyword>
<evidence type="ECO:0000256" key="3">
    <source>
        <dbReference type="ARBA" id="ARBA00023015"/>
    </source>
</evidence>
<dbReference type="GO" id="GO:0008270">
    <property type="term" value="F:zinc ion binding"/>
    <property type="evidence" value="ECO:0007669"/>
    <property type="project" value="InterPro"/>
</dbReference>
<dbReference type="GO" id="GO:0003677">
    <property type="term" value="F:DNA binding"/>
    <property type="evidence" value="ECO:0007669"/>
    <property type="project" value="InterPro"/>
</dbReference>
<dbReference type="GO" id="GO:0005634">
    <property type="term" value="C:nucleus"/>
    <property type="evidence" value="ECO:0007669"/>
    <property type="project" value="UniProtKB-SubCell"/>
</dbReference>
<evidence type="ECO:0000256" key="1">
    <source>
        <dbReference type="ARBA" id="ARBA00004123"/>
    </source>
</evidence>
<dbReference type="SUPFAM" id="SSF57701">
    <property type="entry name" value="Zn2/Cys6 DNA-binding domain"/>
    <property type="match status" value="1"/>
</dbReference>
<feature type="region of interest" description="Disordered" evidence="6">
    <location>
        <begin position="1"/>
        <end position="45"/>
    </location>
</feature>
<dbReference type="CDD" id="cd12148">
    <property type="entry name" value="fungal_TF_MHR"/>
    <property type="match status" value="1"/>
</dbReference>
<dbReference type="SUPFAM" id="SSF56601">
    <property type="entry name" value="beta-lactamase/transpeptidase-like"/>
    <property type="match status" value="1"/>
</dbReference>
<reference evidence="8 9" key="1">
    <citation type="submission" date="2020-05" db="EMBL/GenBank/DDBJ databases">
        <title>Identification and distribution of gene clusters putatively required for synthesis of sphingolipid metabolism inhibitors in phylogenetically diverse species of the filamentous fungus Fusarium.</title>
        <authorList>
            <person name="Kim H.-S."/>
            <person name="Busman M."/>
            <person name="Brown D.W."/>
            <person name="Divon H."/>
            <person name="Uhlig S."/>
            <person name="Proctor R.H."/>
        </authorList>
    </citation>
    <scope>NUCLEOTIDE SEQUENCE [LARGE SCALE GENOMIC DNA]</scope>
    <source>
        <strain evidence="8 9">NRRL 36939</strain>
    </source>
</reference>
<dbReference type="CDD" id="cd00067">
    <property type="entry name" value="GAL4"/>
    <property type="match status" value="1"/>
</dbReference>
<proteinExistence type="predicted"/>
<keyword evidence="3" id="KW-0805">Transcription regulation</keyword>
<dbReference type="InterPro" id="IPR001466">
    <property type="entry name" value="Beta-lactam-related"/>
</dbReference>
<dbReference type="InterPro" id="IPR007219">
    <property type="entry name" value="XnlR_reg_dom"/>
</dbReference>
<protein>
    <submittedName>
        <fullName evidence="8">Zn(II)2Cys6 transcriptional activator</fullName>
    </submittedName>
</protein>
<dbReference type="InterPro" id="IPR050815">
    <property type="entry name" value="TF_fung"/>
</dbReference>
<dbReference type="InterPro" id="IPR021860">
    <property type="entry name" value="Peptidase_S12_Pab87-rel_C"/>
</dbReference>
<evidence type="ECO:0000256" key="5">
    <source>
        <dbReference type="ARBA" id="ARBA00023242"/>
    </source>
</evidence>
<sequence>MSFQPYSEQDNDEESPPRLNGVHSDEPRPEKRKRTSKDDPQGPSCSLCRRRKAKCSRDQPCGTCIKLGADCIYDQEKSKPGMRAGAIETLTQRLTCLLVATLENMFVGQGVLWQQIWNSIKQPNNQQYGQTPDSHPEISIQQMASDVRRHLTELPLSEIGQQVDLVVEGLQPGSTFDGTNTHPPKNTPSLHHQVSLGTLPPDDLVDSMVNIYFNQIHPWIPMLHQPTFRGLLSNPAGRARVSTILHAIVSICIRFSDDPRLQNAPELRTQYSTSCRQTVILASMESFSVENLQAMTICAFDIIGSGRGPSAWSIVGSMSRTVEQLRLSTEEEETQSHQSRSKALIERVAFLPPASTWAEVEERRRIFWNVFLMDRFCSICTGWNLSLTSADVTRRLPCEGAIWEAGEPSQTPTPYFGISTRSHDREKDYLPATRDTEDGQASLGGFAFCIEATESLSLVTSFFLQYRVDFKEVHEVQRWLMRFKQLDLRLVQWKFFLPEKWRKACQFNNDGNLDPNLVLAHIAHNTAVVLLHQGLAYPPAEWQSLPVRLPSASSAETCQVAADEVSTIAEQFLGHSNVLISPQFSFCLFVCGKMLLTHAAYYQSALTSSIDLIIASLEEISRRWNGEQPPARANLASKFCSRLKKARIEGSGSVDIREAFSEKQDAVASSGSVDVNFRSPGLQRIRTSTEARVPGTLDREIGLNGTQTESPESISLAFPPLPLSFQMGNATHDSIFAAQAKAGNDMGEVVGTDMNMAGNCLDFYDLSEQTFLPSERVRRVLLEIFGHMLNHLLNRVDRFIHELLRLGSFGPAIQELMKLSGTPGLSLSVTTKNQPVYHENYGFRDLQNRLPVTEETIFPVCSLAKGLSAAAMGILVDEGLASWEMLVKDATPSFHPNDTYLYKNTTLADLYSHRSGMSSCGNLVGGCEGNILIGKDDCMRVVNSQSLVPAHLGSFAYNSTAYDACDESFKSLSGTPLDDFLQQHVFAELGLRRTYMRPLPSHADNVTKSYNTLDDGTPWRIPGPQLGEDGIGCGSGGLRSCAADLVKLYTCFVQSFNHECYTGQTSTPGSPLKQVLKIMSPHVPILSTERGEVSYGLGWARVQLPNTMGHIGLNGRLMPHGMPIIGKGVADELILYHQGTLPGALAVVILIPRTETVVLVMSNSLSLTDVPDWVSQMVLEEIMDIPIEDRTDFVTYAKTSIAINLGWYDRITQGLMQGQPQIIRPHRPLQSYIGRYVDESRVFSVVVTLKGGVLFWAFQGMDSERYKLTHYDGDTFTWLQPRNDLSRRGRWVLGNDNDPSFWKIEFGVDERGSVKRVLWRHDPSLDPIVYSR</sequence>
<keyword evidence="5" id="KW-0539">Nucleus</keyword>
<dbReference type="InterPro" id="IPR012338">
    <property type="entry name" value="Beta-lactam/transpept-like"/>
</dbReference>
<dbReference type="Gene3D" id="2.40.128.600">
    <property type="match status" value="1"/>
</dbReference>
<dbReference type="EMBL" id="JAAOAS010000050">
    <property type="protein sequence ID" value="KAF5601158.1"/>
    <property type="molecule type" value="Genomic_DNA"/>
</dbReference>
<keyword evidence="4" id="KW-0804">Transcription</keyword>
<dbReference type="GO" id="GO:0000981">
    <property type="term" value="F:DNA-binding transcription factor activity, RNA polymerase II-specific"/>
    <property type="evidence" value="ECO:0007669"/>
    <property type="project" value="InterPro"/>
</dbReference>
<dbReference type="Pfam" id="PF00172">
    <property type="entry name" value="Zn_clus"/>
    <property type="match status" value="1"/>
</dbReference>
<evidence type="ECO:0000259" key="7">
    <source>
        <dbReference type="PROSITE" id="PS50048"/>
    </source>
</evidence>
<evidence type="ECO:0000313" key="8">
    <source>
        <dbReference type="EMBL" id="KAF5601158.1"/>
    </source>
</evidence>
<dbReference type="SMART" id="SM00906">
    <property type="entry name" value="Fungal_trans"/>
    <property type="match status" value="1"/>
</dbReference>